<name>A0A1D3JE57_PLAOA</name>
<organism evidence="2 3">
    <name type="scientific">Plasmodium ovale</name>
    <name type="common">malaria parasite P. ovale</name>
    <dbReference type="NCBI Taxonomy" id="36330"/>
    <lineage>
        <taxon>Eukaryota</taxon>
        <taxon>Sar</taxon>
        <taxon>Alveolata</taxon>
        <taxon>Apicomplexa</taxon>
        <taxon>Aconoidasida</taxon>
        <taxon>Haemosporida</taxon>
        <taxon>Plasmodiidae</taxon>
        <taxon>Plasmodium</taxon>
        <taxon>Plasmodium (Plasmodium)</taxon>
    </lineage>
</organism>
<sequence>MDFSELAEALSDLKKSSSYEIYKEFNGIVNDEKYKNYCKHISDSEDYKNVKEFCYKFVRNLKEISNMDNEKDRKNRCFHSYSWAYSEISKIFSNGSNKINQSDVLSKFYNIGKIIEKEPHKYICSHLFLKDDIDYWKDQKYFHDYFKNYDIIKNIVPDNENQCNKYYNYLQHISSLYDEQDCCLYAECEYYYICYHEQSIRGLMNKFNNCKDAFTNKQPEHSDQSKPIETFSVFQISQEQDRNLSSREDIKREYNATHIALPPIFGSFVSETDVKPENDRCKIIRGQMGEYHPNSSSCFESTIPIENYRESLEVLSKEDLAVSGRECNNLMCNPRRIINAVVVIFGIICILFFCYKMTPFGVWLRKKIHKKRKKKYFSKKYEYEFADNEQECLYINSYTRRMNLTYYPA</sequence>
<keyword evidence="1" id="KW-1133">Transmembrane helix</keyword>
<keyword evidence="3" id="KW-1185">Reference proteome</keyword>
<accession>A0A1D3JE57</accession>
<keyword evidence="1" id="KW-0812">Transmembrane</keyword>
<reference evidence="2 3" key="1">
    <citation type="submission" date="2016-06" db="EMBL/GenBank/DDBJ databases">
        <authorList>
            <consortium name="Pathogen Informatics"/>
        </authorList>
    </citation>
    <scope>NUCLEOTIDE SEQUENCE [LARGE SCALE GENOMIC DNA]</scope>
    <source>
        <strain evidence="2">PocGH01</strain>
    </source>
</reference>
<evidence type="ECO:0000313" key="2">
    <source>
        <dbReference type="EMBL" id="SBT84125.1"/>
    </source>
</evidence>
<dbReference type="OrthoDB" id="381445at2759"/>
<dbReference type="EMBL" id="FLRI01000329">
    <property type="protein sequence ID" value="SBT84125.1"/>
    <property type="molecule type" value="Genomic_DNA"/>
</dbReference>
<evidence type="ECO:0000313" key="3">
    <source>
        <dbReference type="Proteomes" id="UP000242942"/>
    </source>
</evidence>
<keyword evidence="1" id="KW-0472">Membrane</keyword>
<dbReference type="VEuPathDB" id="PlasmoDB:POWCR01_000212700"/>
<gene>
    <name evidence="2" type="primary">PocGH01_00174300</name>
    <name evidence="2" type="ORF">POCGH01_00174300</name>
</gene>
<evidence type="ECO:0000256" key="1">
    <source>
        <dbReference type="SAM" id="Phobius"/>
    </source>
</evidence>
<dbReference type="AlphaFoldDB" id="A0A1D3JE57"/>
<protein>
    <submittedName>
        <fullName evidence="2">PIR protein</fullName>
    </submittedName>
</protein>
<dbReference type="InterPro" id="IPR008780">
    <property type="entry name" value="Plasmodium_Vir"/>
</dbReference>
<feature type="transmembrane region" description="Helical" evidence="1">
    <location>
        <begin position="337"/>
        <end position="364"/>
    </location>
</feature>
<proteinExistence type="predicted"/>
<dbReference type="Proteomes" id="UP000242942">
    <property type="component" value="Unassembled WGS sequence"/>
</dbReference>
<dbReference type="VEuPathDB" id="PlasmoDB:PocGH01_00174300"/>
<dbReference type="Pfam" id="PF05795">
    <property type="entry name" value="Plasmodium_Vir"/>
    <property type="match status" value="1"/>
</dbReference>